<gene>
    <name evidence="1" type="ORF">KUCAC02_026182</name>
</gene>
<comment type="caution">
    <text evidence="1">The sequence shown here is derived from an EMBL/GenBank/DDBJ whole genome shotgun (WGS) entry which is preliminary data.</text>
</comment>
<keyword evidence="2" id="KW-1185">Reference proteome</keyword>
<dbReference type="EMBL" id="CM043799">
    <property type="protein sequence ID" value="KAI4804557.1"/>
    <property type="molecule type" value="Genomic_DNA"/>
</dbReference>
<reference evidence="1" key="1">
    <citation type="submission" date="2022-05" db="EMBL/GenBank/DDBJ databases">
        <title>Chromosome-level genome of Chaenocephalus aceratus.</title>
        <authorList>
            <person name="Park H."/>
        </authorList>
    </citation>
    <scope>NUCLEOTIDE SEQUENCE</scope>
    <source>
        <strain evidence="1">KU_202001</strain>
    </source>
</reference>
<sequence>MFSIGGWGTRTLSLVEPDDTGYTGKIIKAANRGGRSTFFIAPMQEELDTTPLLLTDEAFSSMHKATCQKCGAAIPLQLLTEHIKSCNIIDVDSDESLAVVEDSREQEWLTVQDPTRAISQFRDDVLSIHESKNPLLLSMDIRSSPAEQDAALICFYKKPNVEWGRPLKCRLEGDAAFGEGVSRFFFSTCMDKLNSGFCINFGESEISDEGKRSVRDLAFASDLPCLTGNNRRWLFEKMLIHAVIGRVIRQIKQLRRGLKETPMWAMLSQRPDTVALLFPQEGAVDYSPAVILQRITWPREDDDEDDDCSVDTKCRVSGYLRRFIENASPDVMANLVKFWTGWEILPRNNLSIEVVNGSFPTASTCYETLRIPGHYKDYASFENVMLACIGTCQTGFGLV</sequence>
<evidence type="ECO:0000313" key="1">
    <source>
        <dbReference type="EMBL" id="KAI4804557.1"/>
    </source>
</evidence>
<accession>A0ACB9VXU7</accession>
<evidence type="ECO:0000313" key="2">
    <source>
        <dbReference type="Proteomes" id="UP001057452"/>
    </source>
</evidence>
<dbReference type="Proteomes" id="UP001057452">
    <property type="component" value="Chromosome 15"/>
</dbReference>
<proteinExistence type="predicted"/>
<organism evidence="1 2">
    <name type="scientific">Chaenocephalus aceratus</name>
    <name type="common">Blackfin icefish</name>
    <name type="synonym">Chaenichthys aceratus</name>
    <dbReference type="NCBI Taxonomy" id="36190"/>
    <lineage>
        <taxon>Eukaryota</taxon>
        <taxon>Metazoa</taxon>
        <taxon>Chordata</taxon>
        <taxon>Craniata</taxon>
        <taxon>Vertebrata</taxon>
        <taxon>Euteleostomi</taxon>
        <taxon>Actinopterygii</taxon>
        <taxon>Neopterygii</taxon>
        <taxon>Teleostei</taxon>
        <taxon>Neoteleostei</taxon>
        <taxon>Acanthomorphata</taxon>
        <taxon>Eupercaria</taxon>
        <taxon>Perciformes</taxon>
        <taxon>Notothenioidei</taxon>
        <taxon>Channichthyidae</taxon>
        <taxon>Chaenocephalus</taxon>
    </lineage>
</organism>
<protein>
    <submittedName>
        <fullName evidence="1">Uncharacterized protein</fullName>
    </submittedName>
</protein>
<name>A0ACB9VXU7_CHAAC</name>